<dbReference type="GO" id="GO:0019941">
    <property type="term" value="P:modification-dependent protein catabolic process"/>
    <property type="evidence" value="ECO:0007669"/>
    <property type="project" value="InterPro"/>
</dbReference>
<dbReference type="PANTHER" id="PTHR42307">
    <property type="entry name" value="PUP DEAMIDASE/DEPUPYLASE"/>
    <property type="match status" value="1"/>
</dbReference>
<accession>A0A6J4JPY4</accession>
<dbReference type="GO" id="GO:0016874">
    <property type="term" value="F:ligase activity"/>
    <property type="evidence" value="ECO:0007669"/>
    <property type="project" value="UniProtKB-KW"/>
</dbReference>
<organism evidence="1">
    <name type="scientific">uncultured Chloroflexota bacterium</name>
    <dbReference type="NCBI Taxonomy" id="166587"/>
    <lineage>
        <taxon>Bacteria</taxon>
        <taxon>Bacillati</taxon>
        <taxon>Chloroflexota</taxon>
        <taxon>environmental samples</taxon>
    </lineage>
</organism>
<dbReference type="PANTHER" id="PTHR42307:SF2">
    <property type="entry name" value="PUP DEAMIDASE_DEPUPYLASE"/>
    <property type="match status" value="1"/>
</dbReference>
<gene>
    <name evidence="1" type="ORF">AVDCRST_MAG77-4157</name>
</gene>
<sequence length="521" mass="57818">MDGALFGTETEYACAGNLAPAEAAIRVKEGVFSARKYGLIEPAPREWGEVPGNGGFLFNGGRMYLDSGHLEYATPECRTLDDLVAMERAGDQVLNATVEDLGLSSEVFFIKNNADHFGHTYGYHENYCLKVSPRSRDMVQGLLPFLVTRQLFAGAGMISPSGQQPRAGSGRGAAGASSAAGATGSAGSVPYQISQRASFVSVDVSHRVRFGGRPILNLRDEPLAGGRFRRLHIIIGDANRSEYATALKLGSTALVAQLLEQGWDPETELENPVAALKEIARNPFGGWTVRTNKGQTVPAIQVQRQYLLEATKRFMGRDKDTDWTLRQWAQILNGLDMDPMRLEGYVDWVTKYRQLAAYAEKSQQGWDDPALVKLDLAYHHVNPNVSLFSLLRKQGKVPALVDEARVERAMQQPPADSRAAGRGHVVRAMAEARADDSIRWEVLARRLGERAVWGDERFVVYEYVDDWRDIRDTGAWHIIPYLVDWGAIAVKDHVLELPDPFNDYAEESERFGKSLPSLLRR</sequence>
<dbReference type="EMBL" id="CADCTC010000218">
    <property type="protein sequence ID" value="CAA9284371.1"/>
    <property type="molecule type" value="Genomic_DNA"/>
</dbReference>
<dbReference type="AlphaFoldDB" id="A0A6J4JPY4"/>
<dbReference type="GO" id="GO:0070490">
    <property type="term" value="P:protein pupylation"/>
    <property type="evidence" value="ECO:0007669"/>
    <property type="project" value="TreeGrafter"/>
</dbReference>
<keyword evidence="1" id="KW-0436">Ligase</keyword>
<reference evidence="1" key="1">
    <citation type="submission" date="2020-02" db="EMBL/GenBank/DDBJ databases">
        <authorList>
            <person name="Meier V. D."/>
        </authorList>
    </citation>
    <scope>NUCLEOTIDE SEQUENCE</scope>
    <source>
        <strain evidence="1">AVDCRST_MAG77</strain>
    </source>
</reference>
<proteinExistence type="predicted"/>
<dbReference type="Pfam" id="PF03136">
    <property type="entry name" value="Pup_ligase"/>
    <property type="match status" value="1"/>
</dbReference>
<evidence type="ECO:0000313" key="1">
    <source>
        <dbReference type="EMBL" id="CAA9284371.1"/>
    </source>
</evidence>
<protein>
    <submittedName>
        <fullName evidence="1">Pup ligase PafA' paralog, possible component of postulated heterodimer PafA-PafA</fullName>
    </submittedName>
</protein>
<dbReference type="GO" id="GO:0005524">
    <property type="term" value="F:ATP binding"/>
    <property type="evidence" value="ECO:0007669"/>
    <property type="project" value="TreeGrafter"/>
</dbReference>
<dbReference type="InterPro" id="IPR004347">
    <property type="entry name" value="Pup_ligase/deamidase"/>
</dbReference>
<name>A0A6J4JPY4_9CHLR</name>
<dbReference type="GO" id="GO:0010498">
    <property type="term" value="P:proteasomal protein catabolic process"/>
    <property type="evidence" value="ECO:0007669"/>
    <property type="project" value="InterPro"/>
</dbReference>